<dbReference type="InterPro" id="IPR004161">
    <property type="entry name" value="EFTu-like_2"/>
</dbReference>
<comment type="function">
    <text evidence="3">A 50S ribosomal subunit assembly protein with GTPase activity, required for 50S subunit assembly at low temperatures, may also play a role in translation. Binds GTP and analogs. Binds the 70S ribosome between the 30S and 50S subunits, in a similar position as ribosome-bound EF-G; it contacts a number of ribosomal proteins, both rRNAs and the A-site tRNA.</text>
</comment>
<dbReference type="CDD" id="cd01891">
    <property type="entry name" value="TypA_BipA"/>
    <property type="match status" value="1"/>
</dbReference>
<dbReference type="FunFam" id="2.40.50.250:FF:000001">
    <property type="entry name" value="GTP-binding protein TypA"/>
    <property type="match status" value="1"/>
</dbReference>
<dbReference type="HAMAP" id="MF_00849">
    <property type="entry name" value="BipA"/>
    <property type="match status" value="1"/>
</dbReference>
<dbReference type="Gene3D" id="3.30.70.870">
    <property type="entry name" value="Elongation Factor G (Translational Gtpase), domain 3"/>
    <property type="match status" value="1"/>
</dbReference>
<dbReference type="FunFam" id="3.30.70.240:FF:000002">
    <property type="entry name" value="GTP-binding protein TypA"/>
    <property type="match status" value="1"/>
</dbReference>
<dbReference type="InterPro" id="IPR047042">
    <property type="entry name" value="BipA_II"/>
</dbReference>
<dbReference type="EC" id="3.6.5.-" evidence="3"/>
<dbReference type="Gene3D" id="2.40.30.10">
    <property type="entry name" value="Translation factors"/>
    <property type="match status" value="1"/>
</dbReference>
<dbReference type="GO" id="GO:0000049">
    <property type="term" value="F:tRNA binding"/>
    <property type="evidence" value="ECO:0007669"/>
    <property type="project" value="UniProtKB-KW"/>
</dbReference>
<proteinExistence type="inferred from homology"/>
<dbReference type="SUPFAM" id="SSF52540">
    <property type="entry name" value="P-loop containing nucleoside triphosphate hydrolases"/>
    <property type="match status" value="1"/>
</dbReference>
<dbReference type="PANTHER" id="PTHR42908:SF8">
    <property type="entry name" value="TR-TYPE G DOMAIN-CONTAINING PROTEIN"/>
    <property type="match status" value="1"/>
</dbReference>
<keyword evidence="3" id="KW-0690">Ribosome biogenesis</keyword>
<comment type="subunit">
    <text evidence="3">Monomer.</text>
</comment>
<dbReference type="Gene3D" id="2.40.50.250">
    <property type="entry name" value="bipa protein"/>
    <property type="match status" value="1"/>
</dbReference>
<dbReference type="InterPro" id="IPR009000">
    <property type="entry name" value="Transl_B-barrel_sf"/>
</dbReference>
<dbReference type="Pfam" id="PF03144">
    <property type="entry name" value="GTP_EFTU_D2"/>
    <property type="match status" value="1"/>
</dbReference>
<evidence type="ECO:0000313" key="6">
    <source>
        <dbReference type="Proteomes" id="UP001212981"/>
    </source>
</evidence>
<dbReference type="PANTHER" id="PTHR42908">
    <property type="entry name" value="TRANSLATION ELONGATION FACTOR-RELATED"/>
    <property type="match status" value="1"/>
</dbReference>
<evidence type="ECO:0000313" key="5">
    <source>
        <dbReference type="EMBL" id="MDB7982755.1"/>
    </source>
</evidence>
<dbReference type="CDD" id="cd16263">
    <property type="entry name" value="BipA_III"/>
    <property type="match status" value="1"/>
</dbReference>
<keyword evidence="2 3" id="KW-0342">GTP-binding</keyword>
<dbReference type="CDD" id="cd03691">
    <property type="entry name" value="BipA_TypA_II"/>
    <property type="match status" value="1"/>
</dbReference>
<name>A0AAW6CV13_9FIRM</name>
<dbReference type="Pfam" id="PF00009">
    <property type="entry name" value="GTP_EFTU"/>
    <property type="match status" value="1"/>
</dbReference>
<comment type="catalytic activity">
    <reaction evidence="3">
        <text>GTP + H2O = GDP + phosphate + H(+)</text>
        <dbReference type="Rhea" id="RHEA:19669"/>
        <dbReference type="ChEBI" id="CHEBI:15377"/>
        <dbReference type="ChEBI" id="CHEBI:15378"/>
        <dbReference type="ChEBI" id="CHEBI:37565"/>
        <dbReference type="ChEBI" id="CHEBI:43474"/>
        <dbReference type="ChEBI" id="CHEBI:58189"/>
    </reaction>
</comment>
<gene>
    <name evidence="5" type="primary">typA</name>
    <name evidence="3" type="synonym">bipA</name>
    <name evidence="5" type="ORF">PND82_07995</name>
</gene>
<dbReference type="InterPro" id="IPR005225">
    <property type="entry name" value="Small_GTP-bd"/>
</dbReference>
<keyword evidence="3" id="KW-0378">Hydrolase</keyword>
<organism evidence="5 6">
    <name type="scientific">Faecalicoccus pleomorphus</name>
    <dbReference type="NCBI Taxonomy" id="1323"/>
    <lineage>
        <taxon>Bacteria</taxon>
        <taxon>Bacillati</taxon>
        <taxon>Bacillota</taxon>
        <taxon>Erysipelotrichia</taxon>
        <taxon>Erysipelotrichales</taxon>
        <taxon>Erysipelotrichaceae</taxon>
        <taxon>Faecalicoccus</taxon>
    </lineage>
</organism>
<sequence length="609" mass="68563">MAEKEKILNIAVIAHVDAGKSTLVDAFLRQSDVFRDNEEVVDCIMDSNDLERERGITIYSKNCSVIHNGVKINIVDTPGHADFSSEVERIIRTVDTVILLVDASEGPMPQTRFVLSKALEIGLKPILLINKIDKNDQRAEEVVDEVYELFLDLNANDEQLDFPILYGIAREGIVQYDLNTPSENIEPLFDTILKHCDVYPDLDDEPCRMQVSALAYDEYIGRLGIGRIYSGVLKQGAPYIRCNQDGLEKKETISNLFVYKGLSRTSVKEARSGDIVVIAGMPDISIGDTICDIDHVEPMDHIPIEEPTLSMNFHVNSSPFAGRSGKYVTSRNIKERLERELEVNVGLKVEPTDSADCFKVSGRGELHISILIENMRREGYELAISKPEVILHRDENGVKVEPVEEVVCLAPEEYSGTIINKLNLRKGVMENMEEENGYVKITYQVPTRGLLGFRNEFINDTHGEGTLVRRICGYEPFKGEISQRMQGAMISTETGTAMTYALWNLQERGQLFIGPQTEVYEGMIIGESAKNIDMDVNPLKNKKLTAIRSSGRDEAMLLTPPRVFSLEEALEWINDDELVEVTPDAIRIRKKGLTAQDRRALYREKMAQK</sequence>
<dbReference type="InterPro" id="IPR047043">
    <property type="entry name" value="BipA_III"/>
</dbReference>
<evidence type="ECO:0000256" key="3">
    <source>
        <dbReference type="HAMAP-Rule" id="MF_00849"/>
    </source>
</evidence>
<dbReference type="InterPro" id="IPR000640">
    <property type="entry name" value="EFG_V-like"/>
</dbReference>
<keyword evidence="3" id="KW-0699">rRNA-binding</keyword>
<dbReference type="GO" id="GO:0005525">
    <property type="term" value="F:GTP binding"/>
    <property type="evidence" value="ECO:0007669"/>
    <property type="project" value="UniProtKB-UniRule"/>
</dbReference>
<dbReference type="GO" id="GO:0019843">
    <property type="term" value="F:rRNA binding"/>
    <property type="evidence" value="ECO:0007669"/>
    <property type="project" value="UniProtKB-KW"/>
</dbReference>
<dbReference type="PRINTS" id="PR00315">
    <property type="entry name" value="ELONGATNFCT"/>
</dbReference>
<dbReference type="NCBIfam" id="TIGR01394">
    <property type="entry name" value="TypA_BipA"/>
    <property type="match status" value="1"/>
</dbReference>
<dbReference type="InterPro" id="IPR048876">
    <property type="entry name" value="BipA_C"/>
</dbReference>
<protein>
    <recommendedName>
        <fullName evidence="3">Large ribosomal subunit assembly factor BipA</fullName>
        <ecNumber evidence="3">3.6.5.-</ecNumber>
    </recommendedName>
    <alternativeName>
        <fullName evidence="3">GTP-binding protein BipA</fullName>
    </alternativeName>
</protein>
<dbReference type="CDD" id="cd03710">
    <property type="entry name" value="BipA_TypA_C"/>
    <property type="match status" value="1"/>
</dbReference>
<dbReference type="NCBIfam" id="TIGR00231">
    <property type="entry name" value="small_GTP"/>
    <property type="match status" value="1"/>
</dbReference>
<comment type="subcellular location">
    <subcellularLocation>
        <location evidence="3">Cytoplasm</location>
    </subcellularLocation>
    <text evidence="3">Binds to ribosomes.</text>
</comment>
<dbReference type="InterPro" id="IPR006298">
    <property type="entry name" value="BipA"/>
</dbReference>
<dbReference type="InterPro" id="IPR027417">
    <property type="entry name" value="P-loop_NTPase"/>
</dbReference>
<dbReference type="Pfam" id="PF00679">
    <property type="entry name" value="EFG_C"/>
    <property type="match status" value="1"/>
</dbReference>
<comment type="caution">
    <text evidence="5">The sequence shown here is derived from an EMBL/GenBank/DDBJ whole genome shotgun (WGS) entry which is preliminary data.</text>
</comment>
<dbReference type="GO" id="GO:1990904">
    <property type="term" value="C:ribonucleoprotein complex"/>
    <property type="evidence" value="ECO:0007669"/>
    <property type="project" value="TreeGrafter"/>
</dbReference>
<evidence type="ECO:0000256" key="1">
    <source>
        <dbReference type="ARBA" id="ARBA00022741"/>
    </source>
</evidence>
<dbReference type="InterPro" id="IPR031157">
    <property type="entry name" value="G_TR_CS"/>
</dbReference>
<evidence type="ECO:0000256" key="2">
    <source>
        <dbReference type="ARBA" id="ARBA00023134"/>
    </source>
</evidence>
<dbReference type="Pfam" id="PF21018">
    <property type="entry name" value="BipA_C"/>
    <property type="match status" value="1"/>
</dbReference>
<evidence type="ECO:0000259" key="4">
    <source>
        <dbReference type="PROSITE" id="PS51722"/>
    </source>
</evidence>
<dbReference type="InterPro" id="IPR047041">
    <property type="entry name" value="BipA_GTP-bd_dom"/>
</dbReference>
<dbReference type="FunFam" id="3.40.50.300:FF:000055">
    <property type="entry name" value="GTP-binding protein TypA"/>
    <property type="match status" value="1"/>
</dbReference>
<dbReference type="SUPFAM" id="SSF54980">
    <property type="entry name" value="EF-G C-terminal domain-like"/>
    <property type="match status" value="2"/>
</dbReference>
<feature type="domain" description="Tr-type G" evidence="4">
    <location>
        <begin position="5"/>
        <end position="201"/>
    </location>
</feature>
<dbReference type="InterPro" id="IPR042116">
    <property type="entry name" value="TypA/BipA_C"/>
</dbReference>
<feature type="binding site" evidence="3">
    <location>
        <begin position="130"/>
        <end position="133"/>
    </location>
    <ligand>
        <name>GTP</name>
        <dbReference type="ChEBI" id="CHEBI:37565"/>
    </ligand>
</feature>
<comment type="similarity">
    <text evidence="3">Belongs to the TRAFAC class translation factor GTPase superfamily. Classic translation factor GTPase family. BipA subfamily.</text>
</comment>
<dbReference type="FunFam" id="3.30.70.870:FF:000003">
    <property type="entry name" value="GTP-binding protein TypA"/>
    <property type="match status" value="1"/>
</dbReference>
<dbReference type="SUPFAM" id="SSF50447">
    <property type="entry name" value="Translation proteins"/>
    <property type="match status" value="1"/>
</dbReference>
<dbReference type="GO" id="GO:0005829">
    <property type="term" value="C:cytosol"/>
    <property type="evidence" value="ECO:0007669"/>
    <property type="project" value="TreeGrafter"/>
</dbReference>
<dbReference type="Gene3D" id="3.30.70.240">
    <property type="match status" value="1"/>
</dbReference>
<dbReference type="AlphaFoldDB" id="A0AAW6CV13"/>
<dbReference type="PROSITE" id="PS00301">
    <property type="entry name" value="G_TR_1"/>
    <property type="match status" value="1"/>
</dbReference>
<dbReference type="Proteomes" id="UP001212981">
    <property type="component" value="Unassembled WGS sequence"/>
</dbReference>
<keyword evidence="1 3" id="KW-0547">Nucleotide-binding</keyword>
<dbReference type="InterPro" id="IPR035647">
    <property type="entry name" value="EFG_III/V"/>
</dbReference>
<dbReference type="EMBL" id="JAQLXO010000013">
    <property type="protein sequence ID" value="MDB7982755.1"/>
    <property type="molecule type" value="Genomic_DNA"/>
</dbReference>
<keyword evidence="3" id="KW-0820">tRNA-binding</keyword>
<dbReference type="GO" id="GO:0043022">
    <property type="term" value="F:ribosome binding"/>
    <property type="evidence" value="ECO:0007669"/>
    <property type="project" value="UniProtKB-UniRule"/>
</dbReference>
<dbReference type="RefSeq" id="WP_195222135.1">
    <property type="nucleotide sequence ID" value="NZ_JADNBU010000004.1"/>
</dbReference>
<dbReference type="GO" id="GO:0000027">
    <property type="term" value="P:ribosomal large subunit assembly"/>
    <property type="evidence" value="ECO:0007669"/>
    <property type="project" value="UniProtKB-UniRule"/>
</dbReference>
<dbReference type="InterPro" id="IPR000795">
    <property type="entry name" value="T_Tr_GTP-bd_dom"/>
</dbReference>
<feature type="binding site" evidence="3">
    <location>
        <begin position="17"/>
        <end position="22"/>
    </location>
    <ligand>
        <name>GTP</name>
        <dbReference type="ChEBI" id="CHEBI:37565"/>
    </ligand>
</feature>
<dbReference type="GO" id="GO:0003924">
    <property type="term" value="F:GTPase activity"/>
    <property type="evidence" value="ECO:0007669"/>
    <property type="project" value="UniProtKB-UniRule"/>
</dbReference>
<accession>A0AAW6CV13</accession>
<dbReference type="Gene3D" id="3.40.50.300">
    <property type="entry name" value="P-loop containing nucleotide triphosphate hydrolases"/>
    <property type="match status" value="1"/>
</dbReference>
<keyword evidence="3" id="KW-0963">Cytoplasm</keyword>
<dbReference type="PROSITE" id="PS51722">
    <property type="entry name" value="G_TR_2"/>
    <property type="match status" value="1"/>
</dbReference>
<keyword evidence="3" id="KW-0694">RNA-binding</keyword>
<dbReference type="SMART" id="SM00838">
    <property type="entry name" value="EFG_C"/>
    <property type="match status" value="1"/>
</dbReference>
<dbReference type="InterPro" id="IPR035651">
    <property type="entry name" value="BipA_V"/>
</dbReference>
<reference evidence="5" key="1">
    <citation type="submission" date="2023-01" db="EMBL/GenBank/DDBJ databases">
        <title>Human gut microbiome strain richness.</title>
        <authorList>
            <person name="Chen-Liaw A."/>
        </authorList>
    </citation>
    <scope>NUCLEOTIDE SEQUENCE</scope>
    <source>
        <strain evidence="5">D8_m1001271B151109d0_201107</strain>
    </source>
</reference>